<protein>
    <submittedName>
        <fullName evidence="1">Uncharacterized protein</fullName>
    </submittedName>
</protein>
<reference evidence="1" key="1">
    <citation type="journal article" date="2009" name="Plant Mol. Biol.">
        <title>Insights into corn genes derived from large-scale cDNA sequencing.</title>
        <authorList>
            <person name="Alexandrov N.N."/>
            <person name="Brover V.V."/>
            <person name="Freidin S."/>
            <person name="Troukhan M.E."/>
            <person name="Tatarinova T.V."/>
            <person name="Zhang H."/>
            <person name="Swaller T.J."/>
            <person name="Lu Y.P."/>
            <person name="Bouck J."/>
            <person name="Flavell R.B."/>
            <person name="Feldmann K.A."/>
        </authorList>
    </citation>
    <scope>NUCLEOTIDE SEQUENCE</scope>
</reference>
<name>B6T6J1_MAIZE</name>
<accession>B6T6J1</accession>
<sequence length="77" mass="8838">MIKEVFFPISSCIFSWGNPRWLHSRSCLVHFFFFDEGACCSSRGVGSSSTSTFTLIIMLPRHSHDLIRNFLSKDVCF</sequence>
<dbReference type="EMBL" id="EU960606">
    <property type="protein sequence ID" value="ACG32724.1"/>
    <property type="molecule type" value="mRNA"/>
</dbReference>
<proteinExistence type="evidence at transcript level"/>
<organism evidence="1">
    <name type="scientific">Zea mays</name>
    <name type="common">Maize</name>
    <dbReference type="NCBI Taxonomy" id="4577"/>
    <lineage>
        <taxon>Eukaryota</taxon>
        <taxon>Viridiplantae</taxon>
        <taxon>Streptophyta</taxon>
        <taxon>Embryophyta</taxon>
        <taxon>Tracheophyta</taxon>
        <taxon>Spermatophyta</taxon>
        <taxon>Magnoliopsida</taxon>
        <taxon>Liliopsida</taxon>
        <taxon>Poales</taxon>
        <taxon>Poaceae</taxon>
        <taxon>PACMAD clade</taxon>
        <taxon>Panicoideae</taxon>
        <taxon>Andropogonodae</taxon>
        <taxon>Andropogoneae</taxon>
        <taxon>Tripsacinae</taxon>
        <taxon>Zea</taxon>
    </lineage>
</organism>
<evidence type="ECO:0000313" key="1">
    <source>
        <dbReference type="EMBL" id="ACG32724.1"/>
    </source>
</evidence>
<dbReference type="AlphaFoldDB" id="B6T6J1"/>